<proteinExistence type="predicted"/>
<feature type="domain" description="ABC transmembrane type-1" evidence="9">
    <location>
        <begin position="38"/>
        <end position="312"/>
    </location>
</feature>
<evidence type="ECO:0000313" key="10">
    <source>
        <dbReference type="EMBL" id="HJC25965.1"/>
    </source>
</evidence>
<protein>
    <submittedName>
        <fullName evidence="10">ABC transporter ATP-binding protein/permease</fullName>
    </submittedName>
</protein>
<keyword evidence="2 7" id="KW-0812">Transmembrane</keyword>
<evidence type="ECO:0000256" key="1">
    <source>
        <dbReference type="ARBA" id="ARBA00004651"/>
    </source>
</evidence>
<organism evidence="10 11">
    <name type="scientific">Candidatus Eisenbergiella merdavium</name>
    <dbReference type="NCBI Taxonomy" id="2838551"/>
    <lineage>
        <taxon>Bacteria</taxon>
        <taxon>Bacillati</taxon>
        <taxon>Bacillota</taxon>
        <taxon>Clostridia</taxon>
        <taxon>Lachnospirales</taxon>
        <taxon>Lachnospiraceae</taxon>
        <taxon>Eisenbergiella</taxon>
    </lineage>
</organism>
<evidence type="ECO:0000256" key="6">
    <source>
        <dbReference type="ARBA" id="ARBA00023136"/>
    </source>
</evidence>
<dbReference type="SUPFAM" id="SSF90123">
    <property type="entry name" value="ABC transporter transmembrane region"/>
    <property type="match status" value="1"/>
</dbReference>
<feature type="domain" description="ABC transporter" evidence="8">
    <location>
        <begin position="350"/>
        <end position="593"/>
    </location>
</feature>
<dbReference type="GO" id="GO:0005886">
    <property type="term" value="C:plasma membrane"/>
    <property type="evidence" value="ECO:0007669"/>
    <property type="project" value="UniProtKB-SubCell"/>
</dbReference>
<feature type="transmembrane region" description="Helical" evidence="7">
    <location>
        <begin position="262"/>
        <end position="282"/>
    </location>
</feature>
<dbReference type="InterPro" id="IPR003439">
    <property type="entry name" value="ABC_transporter-like_ATP-bd"/>
</dbReference>
<evidence type="ECO:0000259" key="9">
    <source>
        <dbReference type="PROSITE" id="PS50929"/>
    </source>
</evidence>
<keyword evidence="5 7" id="KW-1133">Transmembrane helix</keyword>
<dbReference type="PROSITE" id="PS50893">
    <property type="entry name" value="ABC_TRANSPORTER_2"/>
    <property type="match status" value="1"/>
</dbReference>
<dbReference type="InterPro" id="IPR039421">
    <property type="entry name" value="Type_1_exporter"/>
</dbReference>
<dbReference type="Pfam" id="PF00664">
    <property type="entry name" value="ABC_membrane"/>
    <property type="match status" value="1"/>
</dbReference>
<name>A0A9D2SSM9_9FIRM</name>
<feature type="transmembrane region" description="Helical" evidence="7">
    <location>
        <begin position="173"/>
        <end position="191"/>
    </location>
</feature>
<feature type="transmembrane region" description="Helical" evidence="7">
    <location>
        <begin position="71"/>
        <end position="96"/>
    </location>
</feature>
<dbReference type="PANTHER" id="PTHR43394:SF1">
    <property type="entry name" value="ATP-BINDING CASSETTE SUB-FAMILY B MEMBER 10, MITOCHONDRIAL"/>
    <property type="match status" value="1"/>
</dbReference>
<dbReference type="Pfam" id="PF00005">
    <property type="entry name" value="ABC_tran"/>
    <property type="match status" value="1"/>
</dbReference>
<reference evidence="10" key="1">
    <citation type="journal article" date="2021" name="PeerJ">
        <title>Extensive microbial diversity within the chicken gut microbiome revealed by metagenomics and culture.</title>
        <authorList>
            <person name="Gilroy R."/>
            <person name="Ravi A."/>
            <person name="Getino M."/>
            <person name="Pursley I."/>
            <person name="Horton D.L."/>
            <person name="Alikhan N.F."/>
            <person name="Baker D."/>
            <person name="Gharbi K."/>
            <person name="Hall N."/>
            <person name="Watson M."/>
            <person name="Adriaenssens E.M."/>
            <person name="Foster-Nyarko E."/>
            <person name="Jarju S."/>
            <person name="Secka A."/>
            <person name="Antonio M."/>
            <person name="Oren A."/>
            <person name="Chaudhuri R.R."/>
            <person name="La Ragione R."/>
            <person name="Hildebrand F."/>
            <person name="Pallen M.J."/>
        </authorList>
    </citation>
    <scope>NUCLEOTIDE SEQUENCE</scope>
    <source>
        <strain evidence="10">USAMLcec2-132</strain>
    </source>
</reference>
<keyword evidence="3" id="KW-0547">Nucleotide-binding</keyword>
<feature type="transmembrane region" description="Helical" evidence="7">
    <location>
        <begin position="23"/>
        <end position="51"/>
    </location>
</feature>
<evidence type="ECO:0000256" key="5">
    <source>
        <dbReference type="ARBA" id="ARBA00022989"/>
    </source>
</evidence>
<evidence type="ECO:0000256" key="4">
    <source>
        <dbReference type="ARBA" id="ARBA00022840"/>
    </source>
</evidence>
<dbReference type="InterPro" id="IPR003593">
    <property type="entry name" value="AAA+_ATPase"/>
</dbReference>
<evidence type="ECO:0000259" key="8">
    <source>
        <dbReference type="PROSITE" id="PS50893"/>
    </source>
</evidence>
<comment type="caution">
    <text evidence="10">The sequence shown here is derived from an EMBL/GenBank/DDBJ whole genome shotgun (WGS) entry which is preliminary data.</text>
</comment>
<dbReference type="EMBL" id="DWWS01000074">
    <property type="protein sequence ID" value="HJC25965.1"/>
    <property type="molecule type" value="Genomic_DNA"/>
</dbReference>
<dbReference type="Proteomes" id="UP000823891">
    <property type="component" value="Unassembled WGS sequence"/>
</dbReference>
<evidence type="ECO:0000256" key="3">
    <source>
        <dbReference type="ARBA" id="ARBA00022741"/>
    </source>
</evidence>
<dbReference type="AlphaFoldDB" id="A0A9D2SSM9"/>
<dbReference type="InterPro" id="IPR011527">
    <property type="entry name" value="ABC1_TM_dom"/>
</dbReference>
<dbReference type="InterPro" id="IPR027417">
    <property type="entry name" value="P-loop_NTPase"/>
</dbReference>
<evidence type="ECO:0000256" key="2">
    <source>
        <dbReference type="ARBA" id="ARBA00022692"/>
    </source>
</evidence>
<feature type="transmembrane region" description="Helical" evidence="7">
    <location>
        <begin position="142"/>
        <end position="161"/>
    </location>
</feature>
<dbReference type="InterPro" id="IPR036640">
    <property type="entry name" value="ABC1_TM_sf"/>
</dbReference>
<reference evidence="10" key="2">
    <citation type="submission" date="2021-04" db="EMBL/GenBank/DDBJ databases">
        <authorList>
            <person name="Gilroy R."/>
        </authorList>
    </citation>
    <scope>NUCLEOTIDE SEQUENCE</scope>
    <source>
        <strain evidence="10">USAMLcec2-132</strain>
    </source>
</reference>
<dbReference type="Gene3D" id="3.40.50.300">
    <property type="entry name" value="P-loop containing nucleotide triphosphate hydrolases"/>
    <property type="match status" value="1"/>
</dbReference>
<evidence type="ECO:0000313" key="11">
    <source>
        <dbReference type="Proteomes" id="UP000823891"/>
    </source>
</evidence>
<evidence type="ECO:0000256" key="7">
    <source>
        <dbReference type="SAM" id="Phobius"/>
    </source>
</evidence>
<dbReference type="CDD" id="cd03228">
    <property type="entry name" value="ABCC_MRP_Like"/>
    <property type="match status" value="1"/>
</dbReference>
<dbReference type="SMART" id="SM00382">
    <property type="entry name" value="AAA"/>
    <property type="match status" value="1"/>
</dbReference>
<dbReference type="InterPro" id="IPR017871">
    <property type="entry name" value="ABC_transporter-like_CS"/>
</dbReference>
<keyword evidence="4 10" id="KW-0067">ATP-binding</keyword>
<dbReference type="PROSITE" id="PS50929">
    <property type="entry name" value="ABC_TM1F"/>
    <property type="match status" value="1"/>
</dbReference>
<dbReference type="SUPFAM" id="SSF52540">
    <property type="entry name" value="P-loop containing nucleoside triphosphate hydrolases"/>
    <property type="match status" value="1"/>
</dbReference>
<dbReference type="GO" id="GO:0005524">
    <property type="term" value="F:ATP binding"/>
    <property type="evidence" value="ECO:0007669"/>
    <property type="project" value="UniProtKB-KW"/>
</dbReference>
<sequence>MKRKDKDKRYGILKIFRKLTPHVIRCAPCSFAAAQCGMALYGIVLGLTTVVTQRFFDAASAYAGGSGPDQAVFLLGALVLIHILSQLLNGATYVFLEALVQRIDGRLSIQYHEKTGRLSPEAFEDTRMLDFLEKAKQGKSNAVWFVLSIFLVFTYYLPYYAVMSAYLSSVRPVLSLSLLLVFVPTVLGQFLRAKLYARLEDGTAPVRREADHYERCMTSQEYFKETRNLGAFAYFYEAYRDRIGRLSRLSFAVSLRSNGIELLLKFLSLLGYLGVLWIMFLSLMRREISVGMFAAVFASVGFLFSFMEELVNGHFGALVRNYGTVKNYLDFVEMPVQEKWGEKVTADTDIVLEHVSFSYPGTERKAVCDVSLHIRAGETAAIVGENGSGKSTLVRLLTGLYAPQEGTVSYRTDGEKRREAARKSNAVREGISAVFQNYSRYQMTLRENIAISDTRRGYEDTLLEDCCEKAGVEKGSGVFPSGYETLLSREFGGIDLSGGQWQRVAIARGFFRRHDLIVLDEPTAAIDPLEETRIYEQFARIAKGKTAIIVTHRLGSVRLADRVFVMKDGGLAEEGTHEELMRLDGEYARLYWAQEKWYSGTDGV</sequence>
<dbReference type="GO" id="GO:0015421">
    <property type="term" value="F:ABC-type oligopeptide transporter activity"/>
    <property type="evidence" value="ECO:0007669"/>
    <property type="project" value="TreeGrafter"/>
</dbReference>
<keyword evidence="6 7" id="KW-0472">Membrane</keyword>
<dbReference type="GO" id="GO:0016887">
    <property type="term" value="F:ATP hydrolysis activity"/>
    <property type="evidence" value="ECO:0007669"/>
    <property type="project" value="InterPro"/>
</dbReference>
<dbReference type="Gene3D" id="1.20.1560.10">
    <property type="entry name" value="ABC transporter type 1, transmembrane domain"/>
    <property type="match status" value="1"/>
</dbReference>
<dbReference type="PANTHER" id="PTHR43394">
    <property type="entry name" value="ATP-DEPENDENT PERMEASE MDL1, MITOCHONDRIAL"/>
    <property type="match status" value="1"/>
</dbReference>
<comment type="subcellular location">
    <subcellularLocation>
        <location evidence="1">Cell membrane</location>
        <topology evidence="1">Multi-pass membrane protein</topology>
    </subcellularLocation>
</comment>
<dbReference type="PROSITE" id="PS00211">
    <property type="entry name" value="ABC_TRANSPORTER_1"/>
    <property type="match status" value="1"/>
</dbReference>
<gene>
    <name evidence="10" type="ORF">H9761_20090</name>
</gene>
<accession>A0A9D2SSM9</accession>